<keyword evidence="2" id="KW-0479">Metal-binding</keyword>
<dbReference type="AlphaFoldDB" id="A0A2T5I5C5"/>
<dbReference type="PROSITE" id="PS51296">
    <property type="entry name" value="RIESKE"/>
    <property type="match status" value="1"/>
</dbReference>
<dbReference type="InterPro" id="IPR036188">
    <property type="entry name" value="FAD/NAD-bd_sf"/>
</dbReference>
<dbReference type="GO" id="GO:0016020">
    <property type="term" value="C:membrane"/>
    <property type="evidence" value="ECO:0007669"/>
    <property type="project" value="InterPro"/>
</dbReference>
<feature type="domain" description="Rieske" evidence="7">
    <location>
        <begin position="457"/>
        <end position="542"/>
    </location>
</feature>
<dbReference type="Pfam" id="PF00355">
    <property type="entry name" value="Rieske"/>
    <property type="match status" value="1"/>
</dbReference>
<dbReference type="Gene3D" id="3.30.9.10">
    <property type="entry name" value="D-Amino Acid Oxidase, subunit A, domain 2"/>
    <property type="match status" value="1"/>
</dbReference>
<dbReference type="PANTHER" id="PTHR13847:SF281">
    <property type="entry name" value="FAD DEPENDENT OXIDOREDUCTASE DOMAIN-CONTAINING PROTEIN"/>
    <property type="match status" value="1"/>
</dbReference>
<dbReference type="CDD" id="cd03477">
    <property type="entry name" value="Rieske_YhfW_C"/>
    <property type="match status" value="1"/>
</dbReference>
<dbReference type="Gene3D" id="3.50.50.60">
    <property type="entry name" value="FAD/NAD(P)-binding domain"/>
    <property type="match status" value="1"/>
</dbReference>
<dbReference type="GO" id="GO:0051537">
    <property type="term" value="F:2 iron, 2 sulfur cluster binding"/>
    <property type="evidence" value="ECO:0007669"/>
    <property type="project" value="UniProtKB-KW"/>
</dbReference>
<evidence type="ECO:0000313" key="9">
    <source>
        <dbReference type="Proteomes" id="UP000244152"/>
    </source>
</evidence>
<keyword evidence="6" id="KW-1015">Disulfide bond</keyword>
<dbReference type="Proteomes" id="UP000244152">
    <property type="component" value="Unassembled WGS sequence"/>
</dbReference>
<evidence type="ECO:0000259" key="7">
    <source>
        <dbReference type="PROSITE" id="PS51296"/>
    </source>
</evidence>
<dbReference type="InterPro" id="IPR017941">
    <property type="entry name" value="Rieske_2Fe-2S"/>
</dbReference>
<accession>A0A2T5I5C5</accession>
<organism evidence="8 9">
    <name type="scientific">Nitrosospira multiformis</name>
    <dbReference type="NCBI Taxonomy" id="1231"/>
    <lineage>
        <taxon>Bacteria</taxon>
        <taxon>Pseudomonadati</taxon>
        <taxon>Pseudomonadota</taxon>
        <taxon>Betaproteobacteria</taxon>
        <taxon>Nitrosomonadales</taxon>
        <taxon>Nitrosomonadaceae</taxon>
        <taxon>Nitrosospira</taxon>
    </lineage>
</organism>
<keyword evidence="1" id="KW-0001">2Fe-2S</keyword>
<dbReference type="PANTHER" id="PTHR13847">
    <property type="entry name" value="SARCOSINE DEHYDROGENASE-RELATED"/>
    <property type="match status" value="1"/>
</dbReference>
<keyword evidence="4" id="KW-0408">Iron</keyword>
<dbReference type="GO" id="GO:0046872">
    <property type="term" value="F:metal ion binding"/>
    <property type="evidence" value="ECO:0007669"/>
    <property type="project" value="UniProtKB-KW"/>
</dbReference>
<evidence type="ECO:0000256" key="6">
    <source>
        <dbReference type="ARBA" id="ARBA00023157"/>
    </source>
</evidence>
<dbReference type="InterPro" id="IPR006076">
    <property type="entry name" value="FAD-dep_OxRdtase"/>
</dbReference>
<gene>
    <name evidence="8" type="ORF">C8R21_1361</name>
</gene>
<dbReference type="SUPFAM" id="SSF51905">
    <property type="entry name" value="FAD/NAD(P)-binding domain"/>
    <property type="match status" value="1"/>
</dbReference>
<name>A0A2T5I5C5_9PROT</name>
<reference evidence="8 9" key="1">
    <citation type="submission" date="2018-04" db="EMBL/GenBank/DDBJ databases">
        <title>Active sludge and wastewater microbial communities from Klosterneuburg, Austria.</title>
        <authorList>
            <person name="Wagner M."/>
        </authorList>
    </citation>
    <scope>NUCLEOTIDE SEQUENCE [LARGE SCALE GENOMIC DNA]</scope>
    <source>
        <strain evidence="8 9">Nl12</strain>
    </source>
</reference>
<dbReference type="PRINTS" id="PR00162">
    <property type="entry name" value="RIESKE"/>
</dbReference>
<proteinExistence type="predicted"/>
<evidence type="ECO:0000256" key="2">
    <source>
        <dbReference type="ARBA" id="ARBA00022723"/>
    </source>
</evidence>
<sequence>TIRQAEEKLRECSSHGLHDPLVTNVKRQQTLIKMENKMKSSGVMTSIWMATAEISPRPALSEDITAEVCVVGAGIAGLTTAYLLADEGRSVIVLDDGSIASGETSRTTAHLVNALDDRYFEIERMHGEKGARLAAESHTAAIDRIEAIIAKEKIACDFERLDGYLFVPPGDSTDVLDKELEAAHKAGLKNVERIERAPLEGFDTGPCLRFPRQAQFHPLKYLDALARVIETKGGRIFNKTRAEEFKDGSPAQVKTDRSLVVSAKAIVVATNTPVNDWVTIHTKQAAYRTYVIGLRVSKGLVTKALYWDTPDPYHYVRLQELSGYEVLIVGGEDHKTGQADDADERFGRLEAWTRERFPAAGAVEFHWSGQIIEPIDSLAFIGRNPGDKNIYVATGDSGNGMTHGTIAGILLADLILGRENEWETLYDPSRISLRATPEFVRENLNVLAQYSDYATAGNIGEAREIAAGTGALVGRGLKKLAVYRDSQGSLHKCSAVCPHLGCIVAWNDAEKTWDCPCHGSRFDPYGKVLNGPANVDLQPDGG</sequence>
<dbReference type="GO" id="GO:0016491">
    <property type="term" value="F:oxidoreductase activity"/>
    <property type="evidence" value="ECO:0007669"/>
    <property type="project" value="UniProtKB-KW"/>
</dbReference>
<evidence type="ECO:0000313" key="8">
    <source>
        <dbReference type="EMBL" id="PTQ79016.1"/>
    </source>
</evidence>
<dbReference type="Pfam" id="PF01266">
    <property type="entry name" value="DAO"/>
    <property type="match status" value="1"/>
</dbReference>
<dbReference type="InterPro" id="IPR038010">
    <property type="entry name" value="YhfW_C"/>
</dbReference>
<evidence type="ECO:0000256" key="5">
    <source>
        <dbReference type="ARBA" id="ARBA00023014"/>
    </source>
</evidence>
<keyword evidence="3" id="KW-0560">Oxidoreductase</keyword>
<dbReference type="InterPro" id="IPR005805">
    <property type="entry name" value="Rieske_Fe-S_prot_C"/>
</dbReference>
<evidence type="ECO:0000256" key="3">
    <source>
        <dbReference type="ARBA" id="ARBA00023002"/>
    </source>
</evidence>
<keyword evidence="5" id="KW-0411">Iron-sulfur</keyword>
<comment type="caution">
    <text evidence="8">The sequence shown here is derived from an EMBL/GenBank/DDBJ whole genome shotgun (WGS) entry which is preliminary data.</text>
</comment>
<dbReference type="EMBL" id="QAOK01000036">
    <property type="protein sequence ID" value="PTQ79016.1"/>
    <property type="molecule type" value="Genomic_DNA"/>
</dbReference>
<evidence type="ECO:0000256" key="4">
    <source>
        <dbReference type="ARBA" id="ARBA00023004"/>
    </source>
</evidence>
<dbReference type="SUPFAM" id="SSF50022">
    <property type="entry name" value="ISP domain"/>
    <property type="match status" value="1"/>
</dbReference>
<dbReference type="Gene3D" id="2.102.10.10">
    <property type="entry name" value="Rieske [2Fe-2S] iron-sulphur domain"/>
    <property type="match status" value="1"/>
</dbReference>
<dbReference type="GO" id="GO:0005737">
    <property type="term" value="C:cytoplasm"/>
    <property type="evidence" value="ECO:0007669"/>
    <property type="project" value="TreeGrafter"/>
</dbReference>
<dbReference type="InterPro" id="IPR036922">
    <property type="entry name" value="Rieske_2Fe-2S_sf"/>
</dbReference>
<protein>
    <submittedName>
        <fullName evidence="8">Glycine/D-amino acid oxidase-like deaminating enzyme</fullName>
    </submittedName>
</protein>
<feature type="non-terminal residue" evidence="8">
    <location>
        <position position="1"/>
    </location>
</feature>
<evidence type="ECO:0000256" key="1">
    <source>
        <dbReference type="ARBA" id="ARBA00022714"/>
    </source>
</evidence>